<reference evidence="6 7" key="2">
    <citation type="submission" date="2020-07" db="EMBL/GenBank/DDBJ databases">
        <title>Genome assembly of wild tea tree DASZ reveals pedigree and selection history of tea varieties.</title>
        <authorList>
            <person name="Zhang W."/>
        </authorList>
    </citation>
    <scope>NUCLEOTIDE SEQUENCE [LARGE SCALE GENOMIC DNA]</scope>
    <source>
        <strain evidence="7">cv. G240</strain>
        <tissue evidence="6">Leaf</tissue>
    </source>
</reference>
<dbReference type="InterPro" id="IPR008266">
    <property type="entry name" value="Tyr_kinase_AS"/>
</dbReference>
<gene>
    <name evidence="6" type="ORF">HYC85_014534</name>
</gene>
<evidence type="ECO:0000259" key="5">
    <source>
        <dbReference type="PROSITE" id="PS50011"/>
    </source>
</evidence>
<dbReference type="Proteomes" id="UP000593564">
    <property type="component" value="Unassembled WGS sequence"/>
</dbReference>
<keyword evidence="3" id="KW-0418">Kinase</keyword>
<proteinExistence type="predicted"/>
<keyword evidence="4" id="KW-0067">ATP-binding</keyword>
<evidence type="ECO:0000256" key="2">
    <source>
        <dbReference type="ARBA" id="ARBA00022741"/>
    </source>
</evidence>
<dbReference type="InterPro" id="IPR050339">
    <property type="entry name" value="CC_SR_Kinase"/>
</dbReference>
<name>A0A7J7H7N1_CAMSI</name>
<comment type="caution">
    <text evidence="6">The sequence shown here is derived from an EMBL/GenBank/DDBJ whole genome shotgun (WGS) entry which is preliminary data.</text>
</comment>
<protein>
    <recommendedName>
        <fullName evidence="5">Protein kinase domain-containing protein</fullName>
    </recommendedName>
</protein>
<dbReference type="SUPFAM" id="SSF56112">
    <property type="entry name" value="Protein kinase-like (PK-like)"/>
    <property type="match status" value="1"/>
</dbReference>
<dbReference type="PROSITE" id="PS00109">
    <property type="entry name" value="PROTEIN_KINASE_TYR"/>
    <property type="match status" value="1"/>
</dbReference>
<accession>A0A7J7H7N1</accession>
<sequence>MFHYVPCYSNDMCFRILQARLDLSKELDNQIDQDTIWRYFRQIVEGVEHIHHQGVIHRDLTRANIFLGKNNNIKIGDFGLATFVPDGVSVKISGGVRNMAYRAPELIAQEKAKAKANDTISITQKADIFSVGLLLCDLLYQFQTDSERFIVFRDIKEGSSPDKVNPILSDFFDLNPLHRPSATVLLQRDLPWGDDRSNYVQELESKILFLEKVC</sequence>
<dbReference type="AlphaFoldDB" id="A0A7J7H7N1"/>
<dbReference type="GO" id="GO:0005524">
    <property type="term" value="F:ATP binding"/>
    <property type="evidence" value="ECO:0007669"/>
    <property type="project" value="UniProtKB-KW"/>
</dbReference>
<evidence type="ECO:0000256" key="1">
    <source>
        <dbReference type="ARBA" id="ARBA00022679"/>
    </source>
</evidence>
<dbReference type="Gene3D" id="1.10.510.10">
    <property type="entry name" value="Transferase(Phosphotransferase) domain 1"/>
    <property type="match status" value="1"/>
</dbReference>
<dbReference type="GO" id="GO:0005829">
    <property type="term" value="C:cytosol"/>
    <property type="evidence" value="ECO:0007669"/>
    <property type="project" value="TreeGrafter"/>
</dbReference>
<organism evidence="6 7">
    <name type="scientific">Camellia sinensis</name>
    <name type="common">Tea plant</name>
    <name type="synonym">Thea sinensis</name>
    <dbReference type="NCBI Taxonomy" id="4442"/>
    <lineage>
        <taxon>Eukaryota</taxon>
        <taxon>Viridiplantae</taxon>
        <taxon>Streptophyta</taxon>
        <taxon>Embryophyta</taxon>
        <taxon>Tracheophyta</taxon>
        <taxon>Spermatophyta</taxon>
        <taxon>Magnoliopsida</taxon>
        <taxon>eudicotyledons</taxon>
        <taxon>Gunneridae</taxon>
        <taxon>Pentapetalae</taxon>
        <taxon>asterids</taxon>
        <taxon>Ericales</taxon>
        <taxon>Theaceae</taxon>
        <taxon>Camellia</taxon>
    </lineage>
</organism>
<dbReference type="PANTHER" id="PTHR11042">
    <property type="entry name" value="EUKARYOTIC TRANSLATION INITIATION FACTOR 2-ALPHA KINASE EIF2-ALPHA KINASE -RELATED"/>
    <property type="match status" value="1"/>
</dbReference>
<dbReference type="PANTHER" id="PTHR11042:SF136">
    <property type="entry name" value="EIF-2-ALPHA KINASE GCN2"/>
    <property type="match status" value="1"/>
</dbReference>
<keyword evidence="1" id="KW-0808">Transferase</keyword>
<dbReference type="GO" id="GO:0005634">
    <property type="term" value="C:nucleus"/>
    <property type="evidence" value="ECO:0007669"/>
    <property type="project" value="TreeGrafter"/>
</dbReference>
<feature type="domain" description="Protein kinase" evidence="5">
    <location>
        <begin position="1"/>
        <end position="193"/>
    </location>
</feature>
<evidence type="ECO:0000313" key="6">
    <source>
        <dbReference type="EMBL" id="KAF5948577.1"/>
    </source>
</evidence>
<reference evidence="7" key="1">
    <citation type="journal article" date="2020" name="Nat. Commun.">
        <title>Genome assembly of wild tea tree DASZ reveals pedigree and selection history of tea varieties.</title>
        <authorList>
            <person name="Zhang W."/>
            <person name="Zhang Y."/>
            <person name="Qiu H."/>
            <person name="Guo Y."/>
            <person name="Wan H."/>
            <person name="Zhang X."/>
            <person name="Scossa F."/>
            <person name="Alseekh S."/>
            <person name="Zhang Q."/>
            <person name="Wang P."/>
            <person name="Xu L."/>
            <person name="Schmidt M.H."/>
            <person name="Jia X."/>
            <person name="Li D."/>
            <person name="Zhu A."/>
            <person name="Guo F."/>
            <person name="Chen W."/>
            <person name="Ni D."/>
            <person name="Usadel B."/>
            <person name="Fernie A.R."/>
            <person name="Wen W."/>
        </authorList>
    </citation>
    <scope>NUCLEOTIDE SEQUENCE [LARGE SCALE GENOMIC DNA]</scope>
    <source>
        <strain evidence="7">cv. G240</strain>
    </source>
</reference>
<keyword evidence="2" id="KW-0547">Nucleotide-binding</keyword>
<dbReference type="GO" id="GO:0004694">
    <property type="term" value="F:eukaryotic translation initiation factor 2alpha kinase activity"/>
    <property type="evidence" value="ECO:0007669"/>
    <property type="project" value="TreeGrafter"/>
</dbReference>
<evidence type="ECO:0000256" key="3">
    <source>
        <dbReference type="ARBA" id="ARBA00022777"/>
    </source>
</evidence>
<dbReference type="InterPro" id="IPR011009">
    <property type="entry name" value="Kinase-like_dom_sf"/>
</dbReference>
<dbReference type="PROSITE" id="PS50011">
    <property type="entry name" value="PROTEIN_KINASE_DOM"/>
    <property type="match status" value="1"/>
</dbReference>
<dbReference type="Pfam" id="PF00069">
    <property type="entry name" value="Pkinase"/>
    <property type="match status" value="1"/>
</dbReference>
<keyword evidence="7" id="KW-1185">Reference proteome</keyword>
<dbReference type="EMBL" id="JACBKZ010000006">
    <property type="protein sequence ID" value="KAF5948577.1"/>
    <property type="molecule type" value="Genomic_DNA"/>
</dbReference>
<evidence type="ECO:0000313" key="7">
    <source>
        <dbReference type="Proteomes" id="UP000593564"/>
    </source>
</evidence>
<dbReference type="InterPro" id="IPR000719">
    <property type="entry name" value="Prot_kinase_dom"/>
</dbReference>
<evidence type="ECO:0000256" key="4">
    <source>
        <dbReference type="ARBA" id="ARBA00022840"/>
    </source>
</evidence>